<comment type="subcellular location">
    <subcellularLocation>
        <location evidence="1">Membrane</location>
        <topology evidence="1">Multi-pass membrane protein</topology>
    </subcellularLocation>
</comment>
<feature type="transmembrane region" description="Helical" evidence="6">
    <location>
        <begin position="12"/>
        <end position="29"/>
    </location>
</feature>
<dbReference type="Pfam" id="PF10271">
    <property type="entry name" value="Tmp39"/>
    <property type="match status" value="1"/>
</dbReference>
<evidence type="ECO:0000256" key="4">
    <source>
        <dbReference type="ARBA" id="ARBA00022989"/>
    </source>
</evidence>
<dbReference type="InterPro" id="IPR019397">
    <property type="entry name" value="Uncharacterised_TMEM39"/>
</dbReference>
<accession>A0A7R8UXF4</accession>
<dbReference type="PANTHER" id="PTHR12995:SF4">
    <property type="entry name" value="FI21814P1"/>
    <property type="match status" value="1"/>
</dbReference>
<evidence type="ECO:0000256" key="1">
    <source>
        <dbReference type="ARBA" id="ARBA00004141"/>
    </source>
</evidence>
<keyword evidence="8" id="KW-1185">Reference proteome</keyword>
<feature type="transmembrane region" description="Helical" evidence="6">
    <location>
        <begin position="102"/>
        <end position="125"/>
    </location>
</feature>
<dbReference type="FunCoup" id="A0A7R8UXF4">
    <property type="interactions" value="79"/>
</dbReference>
<keyword evidence="4 6" id="KW-1133">Transmembrane helix</keyword>
<evidence type="ECO:0008006" key="9">
    <source>
        <dbReference type="Google" id="ProtNLM"/>
    </source>
</evidence>
<proteinExistence type="inferred from homology"/>
<organism evidence="7 8">
    <name type="scientific">Hermetia illucens</name>
    <name type="common">Black soldier fly</name>
    <dbReference type="NCBI Taxonomy" id="343691"/>
    <lineage>
        <taxon>Eukaryota</taxon>
        <taxon>Metazoa</taxon>
        <taxon>Ecdysozoa</taxon>
        <taxon>Arthropoda</taxon>
        <taxon>Hexapoda</taxon>
        <taxon>Insecta</taxon>
        <taxon>Pterygota</taxon>
        <taxon>Neoptera</taxon>
        <taxon>Endopterygota</taxon>
        <taxon>Diptera</taxon>
        <taxon>Brachycera</taxon>
        <taxon>Stratiomyomorpha</taxon>
        <taxon>Stratiomyidae</taxon>
        <taxon>Hermetiinae</taxon>
        <taxon>Hermetia</taxon>
    </lineage>
</organism>
<evidence type="ECO:0000256" key="6">
    <source>
        <dbReference type="SAM" id="Phobius"/>
    </source>
</evidence>
<dbReference type="Proteomes" id="UP000594454">
    <property type="component" value="Chromosome 4"/>
</dbReference>
<evidence type="ECO:0000256" key="5">
    <source>
        <dbReference type="ARBA" id="ARBA00023136"/>
    </source>
</evidence>
<evidence type="ECO:0000313" key="8">
    <source>
        <dbReference type="Proteomes" id="UP000594454"/>
    </source>
</evidence>
<evidence type="ECO:0000256" key="2">
    <source>
        <dbReference type="ARBA" id="ARBA00010737"/>
    </source>
</evidence>
<feature type="transmembrane region" description="Helical" evidence="6">
    <location>
        <begin position="131"/>
        <end position="152"/>
    </location>
</feature>
<evidence type="ECO:0000313" key="7">
    <source>
        <dbReference type="EMBL" id="CAD7088301.1"/>
    </source>
</evidence>
<feature type="transmembrane region" description="Helical" evidence="6">
    <location>
        <begin position="233"/>
        <end position="259"/>
    </location>
</feature>
<dbReference type="PANTHER" id="PTHR12995">
    <property type="entry name" value="FI21814P1"/>
    <property type="match status" value="1"/>
</dbReference>
<evidence type="ECO:0000256" key="3">
    <source>
        <dbReference type="ARBA" id="ARBA00022692"/>
    </source>
</evidence>
<dbReference type="OrthoDB" id="438179at2759"/>
<name>A0A7R8UXF4_HERIL</name>
<keyword evidence="3 6" id="KW-0812">Transmembrane</keyword>
<dbReference type="AlphaFoldDB" id="A0A7R8UXF4"/>
<protein>
    <recommendedName>
        <fullName evidence="9">Transmembrane protein 39A</fullName>
    </recommendedName>
</protein>
<dbReference type="EMBL" id="LR899012">
    <property type="protein sequence ID" value="CAD7088301.1"/>
    <property type="molecule type" value="Genomic_DNA"/>
</dbReference>
<comment type="similarity">
    <text evidence="2">Belongs to the TMEM39 family.</text>
</comment>
<dbReference type="InParanoid" id="A0A7R8UXF4"/>
<sequence>MSPPSLYDTRFMFALLSIHLSYCVLKIFLRQNYLSPFLLLYPFMTYFLIFGFRIEPLIRITNVIETSYLNGIPMHCCSTNPSVVRDEIEMLKNDFNDRFKQTLFTSVINAYYAGFVPCFFAQNFLYYDVLWATQHIVFVWLSGFTMCAKFCFPAKYCDVLHRAALHLGQWTRIDGRSNNNQPPATWSKTVAWPTGSVVRYNGELYKSTGPVTLAIPGDVTHYRFYKLFNNPSIFYMVLTSVQMFLVMLQILLLCFSVEWHNILSLSFLTLTNHHTLFKLVRDYLVTQKVYAAETSIYEKLNAHFN</sequence>
<gene>
    <name evidence="7" type="ORF">HERILL_LOCUS10940</name>
</gene>
<reference evidence="7 8" key="1">
    <citation type="submission" date="2020-11" db="EMBL/GenBank/DDBJ databases">
        <authorList>
            <person name="Wallbank WR R."/>
            <person name="Pardo Diaz C."/>
            <person name="Kozak K."/>
            <person name="Martin S."/>
            <person name="Jiggins C."/>
            <person name="Moest M."/>
            <person name="Warren A I."/>
            <person name="Generalovic N T."/>
            <person name="Byers J.R.P. K."/>
            <person name="Montejo-Kovacevich G."/>
            <person name="Yen C E."/>
        </authorList>
    </citation>
    <scope>NUCLEOTIDE SEQUENCE [LARGE SCALE GENOMIC DNA]</scope>
</reference>
<feature type="transmembrane region" description="Helical" evidence="6">
    <location>
        <begin position="35"/>
        <end position="52"/>
    </location>
</feature>
<dbReference type="GO" id="GO:0016020">
    <property type="term" value="C:membrane"/>
    <property type="evidence" value="ECO:0007669"/>
    <property type="project" value="UniProtKB-SubCell"/>
</dbReference>
<keyword evidence="5 6" id="KW-0472">Membrane</keyword>